<feature type="transmembrane region" description="Helical" evidence="11">
    <location>
        <begin position="41"/>
        <end position="68"/>
    </location>
</feature>
<keyword evidence="8 14" id="KW-0067">ATP-binding</keyword>
<feature type="transmembrane region" description="Helical" evidence="11">
    <location>
        <begin position="281"/>
        <end position="302"/>
    </location>
</feature>
<evidence type="ECO:0000256" key="3">
    <source>
        <dbReference type="ARBA" id="ARBA00022448"/>
    </source>
</evidence>
<dbReference type="GO" id="GO:0016887">
    <property type="term" value="F:ATP hydrolysis activity"/>
    <property type="evidence" value="ECO:0007669"/>
    <property type="project" value="InterPro"/>
</dbReference>
<comment type="subcellular location">
    <subcellularLocation>
        <location evidence="1">Cell membrane</location>
        <topology evidence="1">Multi-pass membrane protein</topology>
    </subcellularLocation>
</comment>
<reference evidence="14" key="1">
    <citation type="submission" date="2021-04" db="EMBL/GenBank/DDBJ databases">
        <title>Pseudaminobacter soli sp. nov., isolated from paddy soil contaminated by heavy metals.</title>
        <authorList>
            <person name="Zhang K."/>
        </authorList>
    </citation>
    <scope>NUCLEOTIDE SEQUENCE</scope>
    <source>
        <strain evidence="14">19-2017</strain>
    </source>
</reference>
<dbReference type="SUPFAM" id="SSF52540">
    <property type="entry name" value="P-loop containing nucleoside triphosphate hydrolases"/>
    <property type="match status" value="1"/>
</dbReference>
<dbReference type="Gene3D" id="3.40.50.300">
    <property type="entry name" value="P-loop containing nucleotide triphosphate hydrolases"/>
    <property type="match status" value="1"/>
</dbReference>
<evidence type="ECO:0000259" key="13">
    <source>
        <dbReference type="PROSITE" id="PS50929"/>
    </source>
</evidence>
<dbReference type="InterPro" id="IPR003593">
    <property type="entry name" value="AAA+_ATPase"/>
</dbReference>
<dbReference type="PROSITE" id="PS00211">
    <property type="entry name" value="ABC_TRANSPORTER_1"/>
    <property type="match status" value="1"/>
</dbReference>
<keyword evidence="4" id="KW-1003">Cell membrane</keyword>
<feature type="domain" description="ABC transmembrane type-1" evidence="13">
    <location>
        <begin position="48"/>
        <end position="335"/>
    </location>
</feature>
<evidence type="ECO:0000256" key="9">
    <source>
        <dbReference type="ARBA" id="ARBA00022989"/>
    </source>
</evidence>
<evidence type="ECO:0000256" key="10">
    <source>
        <dbReference type="ARBA" id="ARBA00023136"/>
    </source>
</evidence>
<dbReference type="PROSITE" id="PS50929">
    <property type="entry name" value="ABC_TM1F"/>
    <property type="match status" value="1"/>
</dbReference>
<accession>A0A942DXN3</accession>
<keyword evidence="7" id="KW-0547">Nucleotide-binding</keyword>
<evidence type="ECO:0000256" key="5">
    <source>
        <dbReference type="ARBA" id="ARBA00022597"/>
    </source>
</evidence>
<dbReference type="PANTHER" id="PTHR24221:SF654">
    <property type="entry name" value="ATP-BINDING CASSETTE SUB-FAMILY B MEMBER 6"/>
    <property type="match status" value="1"/>
</dbReference>
<feature type="transmembrane region" description="Helical" evidence="11">
    <location>
        <begin position="204"/>
        <end position="221"/>
    </location>
</feature>
<proteinExistence type="inferred from homology"/>
<name>A0A942DXN3_9HYPH</name>
<dbReference type="InterPro" id="IPR039421">
    <property type="entry name" value="Type_1_exporter"/>
</dbReference>
<dbReference type="InterPro" id="IPR036640">
    <property type="entry name" value="ABC1_TM_sf"/>
</dbReference>
<dbReference type="Pfam" id="PF00005">
    <property type="entry name" value="ABC_tran"/>
    <property type="match status" value="1"/>
</dbReference>
<evidence type="ECO:0000256" key="4">
    <source>
        <dbReference type="ARBA" id="ARBA00022475"/>
    </source>
</evidence>
<feature type="transmembrane region" description="Helical" evidence="11">
    <location>
        <begin position="98"/>
        <end position="117"/>
    </location>
</feature>
<dbReference type="InterPro" id="IPR027417">
    <property type="entry name" value="P-loop_NTPase"/>
</dbReference>
<evidence type="ECO:0000313" key="14">
    <source>
        <dbReference type="EMBL" id="MBS3647231.1"/>
    </source>
</evidence>
<keyword evidence="3" id="KW-0813">Transport</keyword>
<protein>
    <submittedName>
        <fullName evidence="14">ABC transporter ATP-binding protein</fullName>
    </submittedName>
</protein>
<evidence type="ECO:0000256" key="6">
    <source>
        <dbReference type="ARBA" id="ARBA00022692"/>
    </source>
</evidence>
<dbReference type="GO" id="GO:0140359">
    <property type="term" value="F:ABC-type transporter activity"/>
    <property type="evidence" value="ECO:0007669"/>
    <property type="project" value="InterPro"/>
</dbReference>
<evidence type="ECO:0000256" key="7">
    <source>
        <dbReference type="ARBA" id="ARBA00022741"/>
    </source>
</evidence>
<evidence type="ECO:0000256" key="11">
    <source>
        <dbReference type="SAM" id="Phobius"/>
    </source>
</evidence>
<comment type="caution">
    <text evidence="14">The sequence shown here is derived from an EMBL/GenBank/DDBJ whole genome shotgun (WGS) entry which is preliminary data.</text>
</comment>
<dbReference type="FunFam" id="3.40.50.300:FF:000221">
    <property type="entry name" value="Multidrug ABC transporter ATP-binding protein"/>
    <property type="match status" value="1"/>
</dbReference>
<dbReference type="PANTHER" id="PTHR24221">
    <property type="entry name" value="ATP-BINDING CASSETTE SUB-FAMILY B"/>
    <property type="match status" value="1"/>
</dbReference>
<sequence>MGQGRVATCPRGPAAAAIRGDGLVTPSLPARMRRIFRLAAAPVWAGPAIVALGLTAAVLEGAGLFLFIPLIESLGATAEPSRWRPLFEGILSPIPEHYVTAVLVVVLCVSILLKIAVNLINTWVTRYVDGLVAHQLRCRVFEQTISSCIDYRAENRRADIVTTIANNTWKVSQGLSLCYRLIICACTFVVFVALMLAISARLTLLSLLFLVVTASAIRFATRRADETGKAVVEENKQFGLRMWESIAALQLIRAFAREGYESQRLRQISDRVRQRLLRLDMLWAVPGPVSEMSIAVMIGILILAAERTGTGIAALAAFLSLLYRLQGPVRELLQSKIALDGIGAAIDDVDDFLRATDTPFLSTGSVAAQPIRHAVEFRDVSFRYAPGEPLTLDRVSFSIPAGKTTAIVGESGAGKSTVMSLLFRFRDPTLGEIVADGTPLPAFDLHSWRERLSVMSQDVYLFNDTIAGNIEYADFDAGPERIRDAARIARADDFITSLPEGYDTKVGDQGMRLSGGQRQRIALARAILRNPDILLLDEATNALDIETEQAFQLALEQFSKNRTLVVIAHRLSTVRAADQIIVMSNGRVVEVGPPDQLLKRPGHFARLYDLQSGHLSVAAAS</sequence>
<feature type="domain" description="ABC transporter" evidence="12">
    <location>
        <begin position="375"/>
        <end position="610"/>
    </location>
</feature>
<organism evidence="14 15">
    <name type="scientific">Pseudaminobacter soli</name>
    <name type="common">ex Zhang et al. 2022</name>
    <dbReference type="NCBI Taxonomy" id="2831468"/>
    <lineage>
        <taxon>Bacteria</taxon>
        <taxon>Pseudomonadati</taxon>
        <taxon>Pseudomonadota</taxon>
        <taxon>Alphaproteobacteria</taxon>
        <taxon>Hyphomicrobiales</taxon>
        <taxon>Phyllobacteriaceae</taxon>
        <taxon>Pseudaminobacter</taxon>
    </lineage>
</organism>
<keyword evidence="5" id="KW-0762">Sugar transport</keyword>
<evidence type="ECO:0000256" key="8">
    <source>
        <dbReference type="ARBA" id="ARBA00022840"/>
    </source>
</evidence>
<evidence type="ECO:0000256" key="1">
    <source>
        <dbReference type="ARBA" id="ARBA00004651"/>
    </source>
</evidence>
<evidence type="ECO:0000259" key="12">
    <source>
        <dbReference type="PROSITE" id="PS50893"/>
    </source>
</evidence>
<dbReference type="AlphaFoldDB" id="A0A942DXN3"/>
<dbReference type="GO" id="GO:0034040">
    <property type="term" value="F:ATPase-coupled lipid transmembrane transporter activity"/>
    <property type="evidence" value="ECO:0007669"/>
    <property type="project" value="TreeGrafter"/>
</dbReference>
<keyword evidence="10 11" id="KW-0472">Membrane</keyword>
<keyword evidence="9 11" id="KW-1133">Transmembrane helix</keyword>
<keyword evidence="6 11" id="KW-0812">Transmembrane</keyword>
<dbReference type="GO" id="GO:0005524">
    <property type="term" value="F:ATP binding"/>
    <property type="evidence" value="ECO:0007669"/>
    <property type="project" value="UniProtKB-KW"/>
</dbReference>
<dbReference type="GO" id="GO:0005886">
    <property type="term" value="C:plasma membrane"/>
    <property type="evidence" value="ECO:0007669"/>
    <property type="project" value="UniProtKB-SubCell"/>
</dbReference>
<dbReference type="SMART" id="SM00382">
    <property type="entry name" value="AAA"/>
    <property type="match status" value="1"/>
</dbReference>
<feature type="transmembrane region" description="Helical" evidence="11">
    <location>
        <begin position="177"/>
        <end position="198"/>
    </location>
</feature>
<gene>
    <name evidence="14" type="ORF">KEU06_01140</name>
</gene>
<evidence type="ECO:0000313" key="15">
    <source>
        <dbReference type="Proteomes" id="UP000680348"/>
    </source>
</evidence>
<comment type="similarity">
    <text evidence="2">Belongs to the ABC transporter superfamily.</text>
</comment>
<dbReference type="SUPFAM" id="SSF90123">
    <property type="entry name" value="ABC transporter transmembrane region"/>
    <property type="match status" value="1"/>
</dbReference>
<dbReference type="Pfam" id="PF00664">
    <property type="entry name" value="ABC_membrane"/>
    <property type="match status" value="1"/>
</dbReference>
<dbReference type="Gene3D" id="1.20.1560.10">
    <property type="entry name" value="ABC transporter type 1, transmembrane domain"/>
    <property type="match status" value="1"/>
</dbReference>
<dbReference type="InterPro" id="IPR011527">
    <property type="entry name" value="ABC1_TM_dom"/>
</dbReference>
<dbReference type="EMBL" id="JAGWCR010000001">
    <property type="protein sequence ID" value="MBS3647231.1"/>
    <property type="molecule type" value="Genomic_DNA"/>
</dbReference>
<dbReference type="PROSITE" id="PS50893">
    <property type="entry name" value="ABC_TRANSPORTER_2"/>
    <property type="match status" value="1"/>
</dbReference>
<dbReference type="InterPro" id="IPR017871">
    <property type="entry name" value="ABC_transporter-like_CS"/>
</dbReference>
<evidence type="ECO:0000256" key="2">
    <source>
        <dbReference type="ARBA" id="ARBA00005417"/>
    </source>
</evidence>
<keyword evidence="15" id="KW-1185">Reference proteome</keyword>
<dbReference type="Proteomes" id="UP000680348">
    <property type="component" value="Unassembled WGS sequence"/>
</dbReference>
<dbReference type="InterPro" id="IPR003439">
    <property type="entry name" value="ABC_transporter-like_ATP-bd"/>
</dbReference>